<dbReference type="SMART" id="SM00609">
    <property type="entry name" value="VIT"/>
    <property type="match status" value="1"/>
</dbReference>
<dbReference type="SUPFAM" id="SSF53300">
    <property type="entry name" value="vWA-like"/>
    <property type="match status" value="1"/>
</dbReference>
<dbReference type="InterPro" id="IPR002035">
    <property type="entry name" value="VWF_A"/>
</dbReference>
<dbReference type="SMART" id="SM00327">
    <property type="entry name" value="VWA"/>
    <property type="match status" value="1"/>
</dbReference>
<evidence type="ECO:0000259" key="2">
    <source>
        <dbReference type="PROSITE" id="PS50234"/>
    </source>
</evidence>
<keyword evidence="5" id="KW-1185">Reference proteome</keyword>
<dbReference type="Pfam" id="PF08487">
    <property type="entry name" value="VIT"/>
    <property type="match status" value="1"/>
</dbReference>
<reference evidence="5" key="1">
    <citation type="submission" date="2024-06" db="EMBL/GenBank/DDBJ databases">
        <title>Draft Genome Sequences of Epichloe bromicola Strains Isolated from Elymus ciliaris.</title>
        <authorList>
            <consortium name="Epichloe bromicola genome sequencing consortium"/>
            <person name="Miura A."/>
            <person name="Imano S."/>
            <person name="Ashida A."/>
            <person name="Sato I."/>
            <person name="Chiba S."/>
            <person name="Tanaka A."/>
            <person name="Camagna M."/>
            <person name="Takemoto D."/>
        </authorList>
    </citation>
    <scope>NUCLEOTIDE SEQUENCE [LARGE SCALE GENOMIC DNA]</scope>
    <source>
        <strain evidence="5">DP</strain>
    </source>
</reference>
<proteinExistence type="predicted"/>
<dbReference type="Pfam" id="PF13768">
    <property type="entry name" value="VWA_3"/>
    <property type="match status" value="1"/>
</dbReference>
<gene>
    <name evidence="4" type="primary">g7184</name>
    <name evidence="4" type="ORF">EsDP_00007184</name>
</gene>
<comment type="caution">
    <text evidence="4">The sequence shown here is derived from an EMBL/GenBank/DDBJ whole genome shotgun (WGS) entry which is preliminary data.</text>
</comment>
<dbReference type="Proteomes" id="UP001562357">
    <property type="component" value="Unassembled WGS sequence"/>
</dbReference>
<feature type="domain" description="VIT" evidence="3">
    <location>
        <begin position="17"/>
        <end position="149"/>
    </location>
</feature>
<evidence type="ECO:0000256" key="1">
    <source>
        <dbReference type="SAM" id="MobiDB-lite"/>
    </source>
</evidence>
<protein>
    <submittedName>
        <fullName evidence="4">Uncharacterized protein</fullName>
    </submittedName>
</protein>
<sequence length="944" mass="102489">MSRLFGFRPNHPAEPSACGCYVTRDQTRDFLPQIDVNVHATILASTSSTILTQVFVNPDGTASLDEVCYRFPILDGVTIVHFLCTVNTRIIKGVVKERREARITYDEAKKQGKKAALLEQSHEASDVFTAHVGNVPPGAKVKVEITYLAELNHDTQTDAVRFTIPTIIAPRYAQSARSHNVAVDDATKGGGSLSITVDAEMPEGCCINKIESPSHPLAVSIGKASELSASKAESWSPRRASATLSLDAVGLDRDFVILIMADDFLKPSAILEIHPDARQRALMTTLVPRFNLAVAKPEVVFVCDRSGSMGDGHKIPNLVKALHVFLKSLPVGVRFNICSFGSSHDFLWERSRIYNQENLDKAVEYVNSFDANYGGTEMYQPVEDSFKRRCTDKNLEVFLITDGDIWHPDALFKMISDNVAKSNGAIRLFTLGVGNSTSSALIQGAARAGNGFSQTVGDYEKMDKKIIRMLKGALTPHLLDCAIEIVYDEADKDDDGFELVEKVMDSLSIKVEEINIESQPPTNTKPSKEPISFYNPEINDGDMEMPNASAFESDELSELPDMSPPRYLQTPFDIPALFPFIRTTVYVMLADSTPSREPKSVLLTGTCSEGPLRLEIPITKLSSKGTMIHQLAARKAVQELEEQRGWLFHAKNRSGKLLKDEFEDRFDRLVKREAVRMGIKHQVSGKWCSFVALEDDGTPETTFVDEEIVEKQPPANASTIGGGLFGGRASHSTSNGPVFGVFGGPPPPVASFSAATQGLGEPGGGLFGASAASYSAATPRLGKPGGGLFGASQAFTPFIGGPPPPVASDSAASGFGSAVPGIGSSTENHSHSPKQETDLDNLQIVTKHQTFNGSWTWTAELEKVLGWTRQAVADKMTSLPDGDTIPSDEVLVTLCVILFLNEKLAADKGTWELMVHKAEAWVEEQTGAKAAKLKKVLEGAHLFS</sequence>
<evidence type="ECO:0000313" key="5">
    <source>
        <dbReference type="Proteomes" id="UP001562357"/>
    </source>
</evidence>
<dbReference type="PROSITE" id="PS51468">
    <property type="entry name" value="VIT"/>
    <property type="match status" value="1"/>
</dbReference>
<evidence type="ECO:0000313" key="4">
    <source>
        <dbReference type="EMBL" id="GAB0138965.1"/>
    </source>
</evidence>
<dbReference type="EMBL" id="BAAFGZ010000546">
    <property type="protein sequence ID" value="GAB0138965.1"/>
    <property type="molecule type" value="Genomic_DNA"/>
</dbReference>
<dbReference type="PROSITE" id="PS50234">
    <property type="entry name" value="VWFA"/>
    <property type="match status" value="1"/>
</dbReference>
<dbReference type="Gene3D" id="3.40.50.410">
    <property type="entry name" value="von Willebrand factor, type A domain"/>
    <property type="match status" value="1"/>
</dbReference>
<name>A0ABQ0CZT3_9HYPO</name>
<feature type="region of interest" description="Disordered" evidence="1">
    <location>
        <begin position="802"/>
        <end position="836"/>
    </location>
</feature>
<evidence type="ECO:0000259" key="3">
    <source>
        <dbReference type="PROSITE" id="PS51468"/>
    </source>
</evidence>
<dbReference type="InterPro" id="IPR036465">
    <property type="entry name" value="vWFA_dom_sf"/>
</dbReference>
<feature type="compositionally biased region" description="Low complexity" evidence="1">
    <location>
        <begin position="807"/>
        <end position="818"/>
    </location>
</feature>
<organism evidence="4 5">
    <name type="scientific">Epichloe bromicola</name>
    <dbReference type="NCBI Taxonomy" id="79588"/>
    <lineage>
        <taxon>Eukaryota</taxon>
        <taxon>Fungi</taxon>
        <taxon>Dikarya</taxon>
        <taxon>Ascomycota</taxon>
        <taxon>Pezizomycotina</taxon>
        <taxon>Sordariomycetes</taxon>
        <taxon>Hypocreomycetidae</taxon>
        <taxon>Hypocreales</taxon>
        <taxon>Clavicipitaceae</taxon>
        <taxon>Epichloe</taxon>
    </lineage>
</organism>
<dbReference type="PANTHER" id="PTHR45737">
    <property type="entry name" value="VON WILLEBRAND FACTOR A DOMAIN-CONTAINING PROTEIN 5A"/>
    <property type="match status" value="1"/>
</dbReference>
<dbReference type="InterPro" id="IPR013694">
    <property type="entry name" value="VIT"/>
</dbReference>
<accession>A0ABQ0CZT3</accession>
<feature type="domain" description="VWFA" evidence="2">
    <location>
        <begin position="298"/>
        <end position="470"/>
    </location>
</feature>
<dbReference type="PANTHER" id="PTHR45737:SF6">
    <property type="entry name" value="VON WILLEBRAND FACTOR A DOMAIN-CONTAINING PROTEIN 5A"/>
    <property type="match status" value="1"/>
</dbReference>